<evidence type="ECO:0000256" key="3">
    <source>
        <dbReference type="ARBA" id="ARBA00022729"/>
    </source>
</evidence>
<protein>
    <submittedName>
        <fullName evidence="8">RagB/SusD family nutrient uptake outer membrane protein</fullName>
    </submittedName>
</protein>
<evidence type="ECO:0000256" key="5">
    <source>
        <dbReference type="ARBA" id="ARBA00023237"/>
    </source>
</evidence>
<keyword evidence="5" id="KW-0998">Cell outer membrane</keyword>
<evidence type="ECO:0000313" key="9">
    <source>
        <dbReference type="Proteomes" id="UP001501508"/>
    </source>
</evidence>
<accession>A0ABP8M5D0</accession>
<reference evidence="9" key="1">
    <citation type="journal article" date="2019" name="Int. J. Syst. Evol. Microbiol.">
        <title>The Global Catalogue of Microorganisms (GCM) 10K type strain sequencing project: providing services to taxonomists for standard genome sequencing and annotation.</title>
        <authorList>
            <consortium name="The Broad Institute Genomics Platform"/>
            <consortium name="The Broad Institute Genome Sequencing Center for Infectious Disease"/>
            <person name="Wu L."/>
            <person name="Ma J."/>
        </authorList>
    </citation>
    <scope>NUCLEOTIDE SEQUENCE [LARGE SCALE GENOMIC DNA]</scope>
    <source>
        <strain evidence="9">JCM 31920</strain>
    </source>
</reference>
<sequence>MLYFQKSWSHRAFLLSLAILIIPLNSCEDYLNKAPQTDVSEKDAFGNFISFQGYIEEMYNCIMDPNKGGAWNKYLFADETLNNYPYAFDNGNYWGNEGYFYGQNVNTTDNNSRTKRVWEYAWYAIRKANTALEKIDKPGLFDGTAEEKNHIKGQALFFRGWFYFEICRYWGGMPYVTRALDPSEDMSLEEFNRLTFQGTALKMAEDFRAAADLLPDHWDNSGPGQATSGHNRDRINKFHALGYLGKALLYAASPMINEEAKGSAAFDPELAKQAAEAFGELLKLADETRIYSLQSWSSWTDNFWRWNNERPGGTECIMVPIIFDRGRVRWSTLGATVPSSFAMNSGSDADVPTHSFTKNYGMANGLPISDPASGYNPADPWTGRDPRFYKDIAVDGDQIHNASGQDKFAQLYTGGFHRSQINPPSVTGYYHKRYSPIGPEFTTSKANGLQAYIPYLRLADIYLMYAEAVNFSTGGGPKAAASNYTMTAEDAINVIRNRAQVPDIAAKFTASKEAFFEEIIRERAVELAFEGARFCDLRRWNLNGDPRFLDKTAIDFDRGPNGKPINITERLIVRRSVEKKHNWLPIQVGDTRIFKGFPQNFGW</sequence>
<comment type="caution">
    <text evidence="8">The sequence shown here is derived from an EMBL/GenBank/DDBJ whole genome shotgun (WGS) entry which is preliminary data.</text>
</comment>
<dbReference type="InterPro" id="IPR011990">
    <property type="entry name" value="TPR-like_helical_dom_sf"/>
</dbReference>
<dbReference type="InterPro" id="IPR033985">
    <property type="entry name" value="SusD-like_N"/>
</dbReference>
<dbReference type="EMBL" id="BAABEY010000032">
    <property type="protein sequence ID" value="GAA4444802.1"/>
    <property type="molecule type" value="Genomic_DNA"/>
</dbReference>
<comment type="similarity">
    <text evidence="2">Belongs to the SusD family.</text>
</comment>
<dbReference type="Pfam" id="PF14322">
    <property type="entry name" value="SusD-like_3"/>
    <property type="match status" value="1"/>
</dbReference>
<organism evidence="8 9">
    <name type="scientific">Ravibacter arvi</name>
    <dbReference type="NCBI Taxonomy" id="2051041"/>
    <lineage>
        <taxon>Bacteria</taxon>
        <taxon>Pseudomonadati</taxon>
        <taxon>Bacteroidota</taxon>
        <taxon>Cytophagia</taxon>
        <taxon>Cytophagales</taxon>
        <taxon>Spirosomataceae</taxon>
        <taxon>Ravibacter</taxon>
    </lineage>
</organism>
<keyword evidence="9" id="KW-1185">Reference proteome</keyword>
<name>A0ABP8M5D0_9BACT</name>
<feature type="domain" description="RagB/SusD" evidence="6">
    <location>
        <begin position="330"/>
        <end position="603"/>
    </location>
</feature>
<evidence type="ECO:0000256" key="4">
    <source>
        <dbReference type="ARBA" id="ARBA00023136"/>
    </source>
</evidence>
<evidence type="ECO:0000256" key="2">
    <source>
        <dbReference type="ARBA" id="ARBA00006275"/>
    </source>
</evidence>
<keyword evidence="3" id="KW-0732">Signal</keyword>
<gene>
    <name evidence="8" type="ORF">GCM10023091_35540</name>
</gene>
<evidence type="ECO:0000259" key="7">
    <source>
        <dbReference type="Pfam" id="PF14322"/>
    </source>
</evidence>
<evidence type="ECO:0000313" key="8">
    <source>
        <dbReference type="EMBL" id="GAA4444802.1"/>
    </source>
</evidence>
<feature type="domain" description="SusD-like N-terminal" evidence="7">
    <location>
        <begin position="29"/>
        <end position="219"/>
    </location>
</feature>
<dbReference type="Gene3D" id="1.25.40.390">
    <property type="match status" value="1"/>
</dbReference>
<comment type="subcellular location">
    <subcellularLocation>
        <location evidence="1">Cell outer membrane</location>
    </subcellularLocation>
</comment>
<evidence type="ECO:0000256" key="1">
    <source>
        <dbReference type="ARBA" id="ARBA00004442"/>
    </source>
</evidence>
<dbReference type="Pfam" id="PF07980">
    <property type="entry name" value="SusD_RagB"/>
    <property type="match status" value="1"/>
</dbReference>
<evidence type="ECO:0000259" key="6">
    <source>
        <dbReference type="Pfam" id="PF07980"/>
    </source>
</evidence>
<dbReference type="InterPro" id="IPR012944">
    <property type="entry name" value="SusD_RagB_dom"/>
</dbReference>
<proteinExistence type="inferred from homology"/>
<dbReference type="Proteomes" id="UP001501508">
    <property type="component" value="Unassembled WGS sequence"/>
</dbReference>
<dbReference type="SUPFAM" id="SSF48452">
    <property type="entry name" value="TPR-like"/>
    <property type="match status" value="1"/>
</dbReference>
<dbReference type="RefSeq" id="WP_345031658.1">
    <property type="nucleotide sequence ID" value="NZ_BAABEY010000032.1"/>
</dbReference>
<keyword evidence="4" id="KW-0472">Membrane</keyword>